<proteinExistence type="predicted"/>
<dbReference type="PANTHER" id="PTHR10622">
    <property type="entry name" value="HET DOMAIN-CONTAINING PROTEIN"/>
    <property type="match status" value="1"/>
</dbReference>
<evidence type="ECO:0000313" key="2">
    <source>
        <dbReference type="EMBL" id="KIM65664.1"/>
    </source>
</evidence>
<reference evidence="3" key="2">
    <citation type="submission" date="2015-01" db="EMBL/GenBank/DDBJ databases">
        <title>Evolutionary Origins and Diversification of the Mycorrhizal Mutualists.</title>
        <authorList>
            <consortium name="DOE Joint Genome Institute"/>
            <consortium name="Mycorrhizal Genomics Consortium"/>
            <person name="Kohler A."/>
            <person name="Kuo A."/>
            <person name="Nagy L.G."/>
            <person name="Floudas D."/>
            <person name="Copeland A."/>
            <person name="Barry K.W."/>
            <person name="Cichocki N."/>
            <person name="Veneault-Fourrey C."/>
            <person name="LaButti K."/>
            <person name="Lindquist E.A."/>
            <person name="Lipzen A."/>
            <person name="Lundell T."/>
            <person name="Morin E."/>
            <person name="Murat C."/>
            <person name="Riley R."/>
            <person name="Ohm R."/>
            <person name="Sun H."/>
            <person name="Tunlid A."/>
            <person name="Henrissat B."/>
            <person name="Grigoriev I.V."/>
            <person name="Hibbett D.S."/>
            <person name="Martin F."/>
        </authorList>
    </citation>
    <scope>NUCLEOTIDE SEQUENCE [LARGE SCALE GENOMIC DNA]</scope>
    <source>
        <strain evidence="3">Foug A</strain>
    </source>
</reference>
<keyword evidence="3" id="KW-1185">Reference proteome</keyword>
<sequence length="421" mass="48173">MLAHTLSRITGVPSHILADGFSSNRPCVAQIISWAVNRTTTRVEDRAYSLLGLLDVNMPMLYGEGRKAFHRLQLEIIRASNDQSIFAWGYDTDFNGRTGNILADDPSFFRGCHEMKLMDQDKFDDRFGIFPITNRGIQISLPVRSYPDSGSLVEAWLPCRRSPNSGPVSITLALWESEYYRYFVSFPSPTEETLQFRQLYLRYQDTHNRDTTFKIDDIAITEKGFTQCGTYPPELTASTLTLADTRPLCVRVYSDSQANRYLAVAFGQCFGRHWMHFACTSTSDGHSWEDYAREEYKKMLTNGLEHGQSMAEAHSLGEYGDRVWIFQTHLPGSPWTLRTSCITWQSSRIGVWFEVFRYRGFSNTLDVWTDLHVERSSDANRDMRGLMLRRLQAPDGIKASVHAFVHYSCLTRTAGGLRPLR</sequence>
<dbReference type="EMBL" id="KN822021">
    <property type="protein sequence ID" value="KIM65664.1"/>
    <property type="molecule type" value="Genomic_DNA"/>
</dbReference>
<dbReference type="Pfam" id="PF26640">
    <property type="entry name" value="DUF8212"/>
    <property type="match status" value="1"/>
</dbReference>
<evidence type="ECO:0000259" key="1">
    <source>
        <dbReference type="Pfam" id="PF26640"/>
    </source>
</evidence>
<dbReference type="HOGENOM" id="CLU_679908_0_0_1"/>
<organism evidence="2 3">
    <name type="scientific">Scleroderma citrinum Foug A</name>
    <dbReference type="NCBI Taxonomy" id="1036808"/>
    <lineage>
        <taxon>Eukaryota</taxon>
        <taxon>Fungi</taxon>
        <taxon>Dikarya</taxon>
        <taxon>Basidiomycota</taxon>
        <taxon>Agaricomycotina</taxon>
        <taxon>Agaricomycetes</taxon>
        <taxon>Agaricomycetidae</taxon>
        <taxon>Boletales</taxon>
        <taxon>Sclerodermatineae</taxon>
        <taxon>Sclerodermataceae</taxon>
        <taxon>Scleroderma</taxon>
    </lineage>
</organism>
<dbReference type="Proteomes" id="UP000053989">
    <property type="component" value="Unassembled WGS sequence"/>
</dbReference>
<dbReference type="InterPro" id="IPR058525">
    <property type="entry name" value="DUF8212"/>
</dbReference>
<dbReference type="AlphaFoldDB" id="A0A0C3EBH1"/>
<accession>A0A0C3EBH1</accession>
<evidence type="ECO:0000313" key="3">
    <source>
        <dbReference type="Proteomes" id="UP000053989"/>
    </source>
</evidence>
<dbReference type="PANTHER" id="PTHR10622:SF10">
    <property type="entry name" value="HET DOMAIN-CONTAINING PROTEIN"/>
    <property type="match status" value="1"/>
</dbReference>
<protein>
    <recommendedName>
        <fullName evidence="1">DUF8212 domain-containing protein</fullName>
    </recommendedName>
</protein>
<dbReference type="OrthoDB" id="2688706at2759"/>
<dbReference type="STRING" id="1036808.A0A0C3EBH1"/>
<gene>
    <name evidence="2" type="ORF">SCLCIDRAFT_1157965</name>
</gene>
<dbReference type="InParanoid" id="A0A0C3EBH1"/>
<feature type="domain" description="DUF8212" evidence="1">
    <location>
        <begin position="67"/>
        <end position="90"/>
    </location>
</feature>
<name>A0A0C3EBH1_9AGAM</name>
<reference evidence="2 3" key="1">
    <citation type="submission" date="2014-04" db="EMBL/GenBank/DDBJ databases">
        <authorList>
            <consortium name="DOE Joint Genome Institute"/>
            <person name="Kuo A."/>
            <person name="Kohler A."/>
            <person name="Nagy L.G."/>
            <person name="Floudas D."/>
            <person name="Copeland A."/>
            <person name="Barry K.W."/>
            <person name="Cichocki N."/>
            <person name="Veneault-Fourrey C."/>
            <person name="LaButti K."/>
            <person name="Lindquist E.A."/>
            <person name="Lipzen A."/>
            <person name="Lundell T."/>
            <person name="Morin E."/>
            <person name="Murat C."/>
            <person name="Sun H."/>
            <person name="Tunlid A."/>
            <person name="Henrissat B."/>
            <person name="Grigoriev I.V."/>
            <person name="Hibbett D.S."/>
            <person name="Martin F."/>
            <person name="Nordberg H.P."/>
            <person name="Cantor M.N."/>
            <person name="Hua S.X."/>
        </authorList>
    </citation>
    <scope>NUCLEOTIDE SEQUENCE [LARGE SCALE GENOMIC DNA]</scope>
    <source>
        <strain evidence="2 3">Foug A</strain>
    </source>
</reference>